<comment type="caution">
    <text evidence="2">The sequence shown here is derived from an EMBL/GenBank/DDBJ whole genome shotgun (WGS) entry which is preliminary data.</text>
</comment>
<feature type="region of interest" description="Disordered" evidence="1">
    <location>
        <begin position="33"/>
        <end position="76"/>
    </location>
</feature>
<evidence type="ECO:0000256" key="1">
    <source>
        <dbReference type="SAM" id="MobiDB-lite"/>
    </source>
</evidence>
<feature type="non-terminal residue" evidence="2">
    <location>
        <position position="301"/>
    </location>
</feature>
<sequence>MPPKKRKIDINRIKSFFDPNAPQSIAQSPAFATAAKKRSVDTPISRAIPDVETTVSKGEPRTQIKAPEAPPAPTGISDVITQRAGQVSARDELINRLTTSISGVEAFDPLARRKELEEERGVPALKGRVASFEDEVNKSFELLDTIEKDITERTAEFDVKESQRRRILASERDPILEQLGITGRGLGTAERRLAGERSEIDKLLGIEEEEAGAPLEALERETEIRAQIDKLFPEQDVDNVIPILDAIKQVGQDPLDVANALQEAGIDVETEDIFNTIERMKDLEDDPTKFQFVSGTKTQPS</sequence>
<organism evidence="2">
    <name type="scientific">marine sediment metagenome</name>
    <dbReference type="NCBI Taxonomy" id="412755"/>
    <lineage>
        <taxon>unclassified sequences</taxon>
        <taxon>metagenomes</taxon>
        <taxon>ecological metagenomes</taxon>
    </lineage>
</organism>
<proteinExistence type="predicted"/>
<reference evidence="2" key="1">
    <citation type="journal article" date="2015" name="Nature">
        <title>Complex archaea that bridge the gap between prokaryotes and eukaryotes.</title>
        <authorList>
            <person name="Spang A."/>
            <person name="Saw J.H."/>
            <person name="Jorgensen S.L."/>
            <person name="Zaremba-Niedzwiedzka K."/>
            <person name="Martijn J."/>
            <person name="Lind A.E."/>
            <person name="van Eijk R."/>
            <person name="Schleper C."/>
            <person name="Guy L."/>
            <person name="Ettema T.J."/>
        </authorList>
    </citation>
    <scope>NUCLEOTIDE SEQUENCE</scope>
</reference>
<accession>A0A0F9JAD1</accession>
<name>A0A0F9JAD1_9ZZZZ</name>
<evidence type="ECO:0000313" key="2">
    <source>
        <dbReference type="EMBL" id="KKL96062.1"/>
    </source>
</evidence>
<dbReference type="AlphaFoldDB" id="A0A0F9JAD1"/>
<dbReference type="EMBL" id="LAZR01018529">
    <property type="protein sequence ID" value="KKL96062.1"/>
    <property type="molecule type" value="Genomic_DNA"/>
</dbReference>
<protein>
    <submittedName>
        <fullName evidence="2">Uncharacterized protein</fullName>
    </submittedName>
</protein>
<gene>
    <name evidence="2" type="ORF">LCGC14_1848220</name>
</gene>